<comment type="catalytic activity">
    <reaction evidence="9">
        <text>ATP + H2O = ADP + phosphate + H(+)</text>
        <dbReference type="Rhea" id="RHEA:13065"/>
        <dbReference type="ChEBI" id="CHEBI:15377"/>
        <dbReference type="ChEBI" id="CHEBI:15378"/>
        <dbReference type="ChEBI" id="CHEBI:30616"/>
        <dbReference type="ChEBI" id="CHEBI:43474"/>
        <dbReference type="ChEBI" id="CHEBI:456216"/>
        <dbReference type="EC" id="5.6.2.4"/>
    </reaction>
</comment>
<dbReference type="PROSITE" id="PS51217">
    <property type="entry name" value="UVRD_HELICASE_CTER"/>
    <property type="match status" value="1"/>
</dbReference>
<proteinExistence type="inferred from homology"/>
<dbReference type="Gene3D" id="1.10.486.10">
    <property type="entry name" value="PCRA, domain 4"/>
    <property type="match status" value="1"/>
</dbReference>
<keyword evidence="4 10" id="KW-0347">Helicase</keyword>
<evidence type="ECO:0000259" key="11">
    <source>
        <dbReference type="PROSITE" id="PS51198"/>
    </source>
</evidence>
<evidence type="ECO:0000259" key="12">
    <source>
        <dbReference type="PROSITE" id="PS51217"/>
    </source>
</evidence>
<protein>
    <recommendedName>
        <fullName evidence="8">DNA 3'-5' helicase</fullName>
        <ecNumber evidence="8">5.6.2.4</ecNumber>
    </recommendedName>
</protein>
<dbReference type="PANTHER" id="PTHR11070">
    <property type="entry name" value="UVRD / RECB / PCRA DNA HELICASE FAMILY MEMBER"/>
    <property type="match status" value="1"/>
</dbReference>
<evidence type="ECO:0000256" key="8">
    <source>
        <dbReference type="ARBA" id="ARBA00034808"/>
    </source>
</evidence>
<dbReference type="EMBL" id="DTPE01000106">
    <property type="protein sequence ID" value="HGE74992.1"/>
    <property type="molecule type" value="Genomic_DNA"/>
</dbReference>
<dbReference type="CDD" id="cd17932">
    <property type="entry name" value="DEXQc_UvrD"/>
    <property type="match status" value="1"/>
</dbReference>
<dbReference type="GO" id="GO:0043138">
    <property type="term" value="F:3'-5' DNA helicase activity"/>
    <property type="evidence" value="ECO:0007669"/>
    <property type="project" value="UniProtKB-EC"/>
</dbReference>
<evidence type="ECO:0000256" key="7">
    <source>
        <dbReference type="ARBA" id="ARBA00034617"/>
    </source>
</evidence>
<feature type="binding site" evidence="10">
    <location>
        <begin position="44"/>
        <end position="51"/>
    </location>
    <ligand>
        <name>ATP</name>
        <dbReference type="ChEBI" id="CHEBI:30616"/>
    </ligand>
</feature>
<dbReference type="InterPro" id="IPR000212">
    <property type="entry name" value="DNA_helicase_UvrD/REP"/>
</dbReference>
<sequence>MKKADKVYEISYEESENSRKILEVLDEEQRRAVTDDGGMALVIAGPGSGKTRVITYKIAYLISKGIKANQILLVTFTKAAAFEMIHRAQQASGSSLEGMMAGTFHHVCNYLLRKYASEMNLDRNFSILDDEDSKTILKHAINDYVEKNEKFPSPSIVSSIISLAANTQQSIDDVLNEEFKYFLFFADKIRLVNERYQKLKYEQSSLDYDDLLIYANDLLDVERVRMAEASRYLWVLVDEFQDTNKVQYEIVKKLSSVNKNLMVVGDDAQSIYSFRGARYDNIIDMSKEKDVKVYKIQTNYRSSPEIVNLVNKMIPNNIFAKILKPVKPEFVRPIVVSTWDSQDEASFITKKINEFINSGVSPSQIAVLYRNHSQSMDLQIQLSRSKVPFVMKSGVKFTETRHIKDVLSFLKVLNNPKDSLSWMRIFQLFSGIGKKSIEKIVEEDDFKKDPLNFVKHISSIGKKYEPVEEIFRNNSNEMKPSEIIDSFYESFYSDYLVMTFEDGTDRQMDVKRLIEIADRYEDINEFLSDLAITEQIDINRKYETDEEEKVTLTTIHRAKGLEWDVVFIISVNPGNFPSSLAIGSGKLDEEERVFYVAITRAKMYLYLCRQTTGSRTPFYGNRMQINGGNFDFIEKIPHSLYDHWKTN</sequence>
<evidence type="ECO:0000256" key="3">
    <source>
        <dbReference type="ARBA" id="ARBA00022801"/>
    </source>
</evidence>
<dbReference type="InterPro" id="IPR013986">
    <property type="entry name" value="DExx_box_DNA_helicase_dom_sf"/>
</dbReference>
<dbReference type="EC" id="5.6.2.4" evidence="8"/>
<dbReference type="InterPro" id="IPR014016">
    <property type="entry name" value="UvrD-like_ATP-bd"/>
</dbReference>
<dbReference type="GO" id="GO:0000725">
    <property type="term" value="P:recombinational repair"/>
    <property type="evidence" value="ECO:0007669"/>
    <property type="project" value="TreeGrafter"/>
</dbReference>
<evidence type="ECO:0000256" key="6">
    <source>
        <dbReference type="ARBA" id="ARBA00023235"/>
    </source>
</evidence>
<dbReference type="GO" id="GO:0005829">
    <property type="term" value="C:cytosol"/>
    <property type="evidence" value="ECO:0007669"/>
    <property type="project" value="TreeGrafter"/>
</dbReference>
<dbReference type="GO" id="GO:0005524">
    <property type="term" value="F:ATP binding"/>
    <property type="evidence" value="ECO:0007669"/>
    <property type="project" value="UniProtKB-UniRule"/>
</dbReference>
<dbReference type="Pfam" id="PF13361">
    <property type="entry name" value="UvrD_C"/>
    <property type="match status" value="1"/>
</dbReference>
<dbReference type="InterPro" id="IPR027417">
    <property type="entry name" value="P-loop_NTPase"/>
</dbReference>
<feature type="domain" description="UvrD-like helicase ATP-binding" evidence="11">
    <location>
        <begin position="23"/>
        <end position="303"/>
    </location>
</feature>
<dbReference type="AlphaFoldDB" id="A0A7V3REA7"/>
<reference evidence="13" key="1">
    <citation type="journal article" date="2020" name="mSystems">
        <title>Genome- and Community-Level Interaction Insights into Carbon Utilization and Element Cycling Functions of Hydrothermarchaeota in Hydrothermal Sediment.</title>
        <authorList>
            <person name="Zhou Z."/>
            <person name="Liu Y."/>
            <person name="Xu W."/>
            <person name="Pan J."/>
            <person name="Luo Z.H."/>
            <person name="Li M."/>
        </authorList>
    </citation>
    <scope>NUCLEOTIDE SEQUENCE [LARGE SCALE GENOMIC DNA]</scope>
    <source>
        <strain evidence="13">SpSt-966</strain>
    </source>
</reference>
<accession>A0A7V3REA7</accession>
<keyword evidence="3 10" id="KW-0378">Hydrolase</keyword>
<dbReference type="InterPro" id="IPR014017">
    <property type="entry name" value="DNA_helicase_UvrD-like_C"/>
</dbReference>
<name>A0A7V3REA7_9BACT</name>
<evidence type="ECO:0000256" key="9">
    <source>
        <dbReference type="ARBA" id="ARBA00048988"/>
    </source>
</evidence>
<dbReference type="PROSITE" id="PS51198">
    <property type="entry name" value="UVRD_HELICASE_ATP_BIND"/>
    <property type="match status" value="1"/>
</dbReference>
<dbReference type="Gene3D" id="3.40.50.300">
    <property type="entry name" value="P-loop containing nucleotide triphosphate hydrolases"/>
    <property type="match status" value="2"/>
</dbReference>
<keyword evidence="5 10" id="KW-0067">ATP-binding</keyword>
<comment type="caution">
    <text evidence="13">The sequence shown here is derived from an EMBL/GenBank/DDBJ whole genome shotgun (WGS) entry which is preliminary data.</text>
</comment>
<dbReference type="Gene3D" id="1.10.10.160">
    <property type="match status" value="1"/>
</dbReference>
<keyword evidence="6" id="KW-0413">Isomerase</keyword>
<gene>
    <name evidence="13" type="ORF">ENX73_02575</name>
</gene>
<comment type="catalytic activity">
    <reaction evidence="7">
        <text>Couples ATP hydrolysis with the unwinding of duplex DNA by translocating in the 3'-5' direction.</text>
        <dbReference type="EC" id="5.6.2.4"/>
    </reaction>
</comment>
<evidence type="ECO:0000256" key="1">
    <source>
        <dbReference type="ARBA" id="ARBA00009922"/>
    </source>
</evidence>
<feature type="domain" description="UvrD-like helicase C-terminal" evidence="12">
    <location>
        <begin position="304"/>
        <end position="560"/>
    </location>
</feature>
<evidence type="ECO:0000256" key="5">
    <source>
        <dbReference type="ARBA" id="ARBA00022840"/>
    </source>
</evidence>
<comment type="similarity">
    <text evidence="1">Belongs to the helicase family. UvrD subfamily.</text>
</comment>
<organism evidence="13">
    <name type="scientific">Mesoaciditoga lauensis</name>
    <dbReference type="NCBI Taxonomy" id="1495039"/>
    <lineage>
        <taxon>Bacteria</taxon>
        <taxon>Thermotogati</taxon>
        <taxon>Thermotogota</taxon>
        <taxon>Thermotogae</taxon>
        <taxon>Mesoaciditogales</taxon>
        <taxon>Mesoaciditogaceae</taxon>
        <taxon>Mesoaciditoga</taxon>
    </lineage>
</organism>
<evidence type="ECO:0000256" key="10">
    <source>
        <dbReference type="PROSITE-ProRule" id="PRU00560"/>
    </source>
</evidence>
<dbReference type="Pfam" id="PF00580">
    <property type="entry name" value="UvrD-helicase"/>
    <property type="match status" value="1"/>
</dbReference>
<evidence type="ECO:0000256" key="2">
    <source>
        <dbReference type="ARBA" id="ARBA00022741"/>
    </source>
</evidence>
<dbReference type="SUPFAM" id="SSF52540">
    <property type="entry name" value="P-loop containing nucleoside triphosphate hydrolases"/>
    <property type="match status" value="1"/>
</dbReference>
<dbReference type="GO" id="GO:0016787">
    <property type="term" value="F:hydrolase activity"/>
    <property type="evidence" value="ECO:0007669"/>
    <property type="project" value="UniProtKB-UniRule"/>
</dbReference>
<dbReference type="GO" id="GO:0003677">
    <property type="term" value="F:DNA binding"/>
    <property type="evidence" value="ECO:0007669"/>
    <property type="project" value="InterPro"/>
</dbReference>
<dbReference type="PANTHER" id="PTHR11070:SF3">
    <property type="entry name" value="DNA 3'-5' HELICASE"/>
    <property type="match status" value="1"/>
</dbReference>
<evidence type="ECO:0000256" key="4">
    <source>
        <dbReference type="ARBA" id="ARBA00022806"/>
    </source>
</evidence>
<evidence type="ECO:0000313" key="13">
    <source>
        <dbReference type="EMBL" id="HGE74992.1"/>
    </source>
</evidence>
<keyword evidence="2 10" id="KW-0547">Nucleotide-binding</keyword>